<accession>A0A424YGF0</accession>
<organism evidence="2 3">
    <name type="scientific">Candidatus Syntrophonatronum acetioxidans</name>
    <dbReference type="NCBI Taxonomy" id="1795816"/>
    <lineage>
        <taxon>Bacteria</taxon>
        <taxon>Bacillati</taxon>
        <taxon>Bacillota</taxon>
        <taxon>Clostridia</taxon>
        <taxon>Eubacteriales</taxon>
        <taxon>Syntrophomonadaceae</taxon>
        <taxon>Candidatus Syntrophonatronum</taxon>
    </lineage>
</organism>
<feature type="transmembrane region" description="Helical" evidence="1">
    <location>
        <begin position="42"/>
        <end position="64"/>
    </location>
</feature>
<protein>
    <submittedName>
        <fullName evidence="2">PIN domain nuclease</fullName>
    </submittedName>
</protein>
<keyword evidence="1" id="KW-0472">Membrane</keyword>
<dbReference type="EMBL" id="QZAA01000090">
    <property type="protein sequence ID" value="RQD77006.1"/>
    <property type="molecule type" value="Genomic_DNA"/>
</dbReference>
<comment type="caution">
    <text evidence="2">The sequence shown here is derived from an EMBL/GenBank/DDBJ whole genome shotgun (WGS) entry which is preliminary data.</text>
</comment>
<keyword evidence="1" id="KW-0812">Transmembrane</keyword>
<evidence type="ECO:0000256" key="1">
    <source>
        <dbReference type="SAM" id="Phobius"/>
    </source>
</evidence>
<sequence length="89" mass="9722">MAQKILRIIALIIGFVLGYQVFNAGFNALTTVSTFNLTETGIHAASISVSILGGSVFGIIFYIFTPMVTGYVIQFNSWMESKLKVIPTQ</sequence>
<name>A0A424YGF0_9FIRM</name>
<feature type="transmembrane region" description="Helical" evidence="1">
    <location>
        <begin position="5"/>
        <end position="22"/>
    </location>
</feature>
<keyword evidence="1" id="KW-1133">Transmembrane helix</keyword>
<dbReference type="Proteomes" id="UP000285138">
    <property type="component" value="Unassembled WGS sequence"/>
</dbReference>
<evidence type="ECO:0000313" key="2">
    <source>
        <dbReference type="EMBL" id="RQD77006.1"/>
    </source>
</evidence>
<evidence type="ECO:0000313" key="3">
    <source>
        <dbReference type="Proteomes" id="UP000285138"/>
    </source>
</evidence>
<dbReference type="AlphaFoldDB" id="A0A424YGF0"/>
<proteinExistence type="predicted"/>
<reference evidence="2 3" key="1">
    <citation type="submission" date="2018-08" db="EMBL/GenBank/DDBJ databases">
        <title>The metabolism and importance of syntrophic acetate oxidation coupled to methane or sulfide production in haloalkaline environments.</title>
        <authorList>
            <person name="Timmers P.H.A."/>
            <person name="Vavourakis C.D."/>
            <person name="Sorokin D.Y."/>
            <person name="Sinninghe Damste J.S."/>
            <person name="Muyzer G."/>
            <person name="Stams A.J.M."/>
            <person name="Plugge C.M."/>
        </authorList>
    </citation>
    <scope>NUCLEOTIDE SEQUENCE [LARGE SCALE GENOMIC DNA]</scope>
    <source>
        <strain evidence="2">MSAO_Bac1</strain>
    </source>
</reference>
<feature type="non-terminal residue" evidence="2">
    <location>
        <position position="89"/>
    </location>
</feature>
<gene>
    <name evidence="2" type="ORF">D5R97_03280</name>
</gene>